<evidence type="ECO:0000259" key="3">
    <source>
        <dbReference type="Pfam" id="PF07593"/>
    </source>
</evidence>
<dbReference type="PANTHER" id="PTHR16026:SF0">
    <property type="entry name" value="CARTILAGE ACIDIC PROTEIN 1"/>
    <property type="match status" value="1"/>
</dbReference>
<dbReference type="SUPFAM" id="SSF69318">
    <property type="entry name" value="Integrin alpha N-terminal domain"/>
    <property type="match status" value="1"/>
</dbReference>
<dbReference type="RefSeq" id="WP_091625641.1">
    <property type="nucleotide sequence ID" value="NZ_FOEF01000020.1"/>
</dbReference>
<dbReference type="OrthoDB" id="9816120at2"/>
<evidence type="ECO:0000256" key="1">
    <source>
        <dbReference type="ARBA" id="ARBA00022729"/>
    </source>
</evidence>
<feature type="transmembrane region" description="Helical" evidence="2">
    <location>
        <begin position="12"/>
        <end position="30"/>
    </location>
</feature>
<dbReference type="STRING" id="394193.SAMN04489732_12077"/>
<dbReference type="InterPro" id="IPR013517">
    <property type="entry name" value="FG-GAP"/>
</dbReference>
<evidence type="ECO:0000256" key="2">
    <source>
        <dbReference type="SAM" id="Phobius"/>
    </source>
</evidence>
<name>A0A1H8YJN2_9PSEU</name>
<organism evidence="4 5">
    <name type="scientific">Amycolatopsis saalfeldensis</name>
    <dbReference type="NCBI Taxonomy" id="394193"/>
    <lineage>
        <taxon>Bacteria</taxon>
        <taxon>Bacillati</taxon>
        <taxon>Actinomycetota</taxon>
        <taxon>Actinomycetes</taxon>
        <taxon>Pseudonocardiales</taxon>
        <taxon>Pseudonocardiaceae</taxon>
        <taxon>Amycolatopsis</taxon>
    </lineage>
</organism>
<accession>A0A1H8YJN2</accession>
<dbReference type="InterPro" id="IPR011519">
    <property type="entry name" value="UnbV_ASPIC"/>
</dbReference>
<dbReference type="Pfam" id="PF13517">
    <property type="entry name" value="FG-GAP_3"/>
    <property type="match status" value="1"/>
</dbReference>
<dbReference type="AlphaFoldDB" id="A0A1H8YJN2"/>
<keyword evidence="5" id="KW-1185">Reference proteome</keyword>
<gene>
    <name evidence="4" type="ORF">SAMN04489732_12077</name>
</gene>
<sequence>MPTQPGFLRRQLPGVVAVLVVITGYFVVGLPTTSAAEQDRMAGMYKFTPMTIALPAAAKQQSIRKVNKDYEHIRAWISSVGAAVAINDLDGDGLANDLCLVDPRSDQVVVTPVPGKGGNRYAPFALNAAPLPMTDTMAPMGCVPGDFNEDGRMDLLVYYWGRTPILFLARPGATGLDAGAYQPTELVPGADSPDGKYVGPQWNTNAATVADFDGDGHQDVFIGNYFPDGPVLDDRVSGGVAMNHSMSHAVNSGGKYIFRFTGATTGAHPSVSYRKLDDALPPDAQRGWSLAASATDVDGDGLPELYIANDFGHDHLLYNQSTPGHLKFSEVTGVRDAMTPKSKVLGNDSFKGMGVDFGDLDHDGLYDMFVSDITTSWGIQESNFQWMNTAKDQNDLRAKLKSGVAPWKDTSAETGTAWSGWGWDVKIADFNNCGDPVIAQATGFVRGQVDRWPNLQELATANDALLANPFWWPNLRAGDDLAGDQTLHFFAKNAEGRYVDLAGKLGLAVPVPTRAIATGDADGDGKLDFAVARQFAEPVFYHNDSPDEGAFLQLKLTADTPAAPGPMPASGSPATGAEVTVTTADGRKFIDRVDGSSGHSGRRSSEVHIGLGKNVTGPLRVHLQWRDRTGQLRQEDLSMTTGSHSFQLGTTAKER</sequence>
<keyword evidence="1" id="KW-0732">Signal</keyword>
<reference evidence="4 5" key="1">
    <citation type="submission" date="2016-10" db="EMBL/GenBank/DDBJ databases">
        <authorList>
            <person name="de Groot N.N."/>
        </authorList>
    </citation>
    <scope>NUCLEOTIDE SEQUENCE [LARGE SCALE GENOMIC DNA]</scope>
    <source>
        <strain evidence="4 5">DSM 44993</strain>
    </source>
</reference>
<dbReference type="PANTHER" id="PTHR16026">
    <property type="entry name" value="CARTILAGE ACIDIC PROTEIN 1"/>
    <property type="match status" value="1"/>
</dbReference>
<keyword evidence="2" id="KW-1133">Transmembrane helix</keyword>
<keyword evidence="2" id="KW-0472">Membrane</keyword>
<dbReference type="Pfam" id="PF07593">
    <property type="entry name" value="UnbV_ASPIC"/>
    <property type="match status" value="1"/>
</dbReference>
<dbReference type="InterPro" id="IPR027039">
    <property type="entry name" value="Crtac1"/>
</dbReference>
<dbReference type="EMBL" id="FOEF01000020">
    <property type="protein sequence ID" value="SEP52414.1"/>
    <property type="molecule type" value="Genomic_DNA"/>
</dbReference>
<protein>
    <submittedName>
        <fullName evidence="4">Repeat domain-containing protein</fullName>
    </submittedName>
</protein>
<keyword evidence="2" id="KW-0812">Transmembrane</keyword>
<evidence type="ECO:0000313" key="4">
    <source>
        <dbReference type="EMBL" id="SEP52414.1"/>
    </source>
</evidence>
<dbReference type="Proteomes" id="UP000198582">
    <property type="component" value="Unassembled WGS sequence"/>
</dbReference>
<dbReference type="Gene3D" id="2.130.10.130">
    <property type="entry name" value="Integrin alpha, N-terminal"/>
    <property type="match status" value="2"/>
</dbReference>
<evidence type="ECO:0000313" key="5">
    <source>
        <dbReference type="Proteomes" id="UP000198582"/>
    </source>
</evidence>
<dbReference type="InterPro" id="IPR028994">
    <property type="entry name" value="Integrin_alpha_N"/>
</dbReference>
<proteinExistence type="predicted"/>
<feature type="domain" description="ASPIC/UnbV" evidence="3">
    <location>
        <begin position="574"/>
        <end position="631"/>
    </location>
</feature>